<name>A0AAE2EFU6_ENTCL</name>
<proteinExistence type="predicted"/>
<keyword evidence="1" id="KW-0472">Membrane</keyword>
<reference evidence="2 3" key="1">
    <citation type="submission" date="2015-03" db="EMBL/GenBank/DDBJ databases">
        <authorList>
            <person name="McCorrison J."/>
            <person name="Sanka R."/>
            <person name="Adams M."/>
            <person name="Brinkac L."/>
            <person name="Nierman W."/>
            <person name="Sutton G."/>
            <person name="Nelson K."/>
            <person name="Kiedrowski L."/>
            <person name="Guerrero D."/>
            <person name="Bonomo R."/>
        </authorList>
    </citation>
    <scope>NUCLEOTIDE SEQUENCE [LARGE SCALE GENOMIC DNA]</scope>
    <source>
        <strain evidence="2 3">42324</strain>
    </source>
</reference>
<dbReference type="EMBL" id="JZYG01000005">
    <property type="protein sequence ID" value="KJM40667.1"/>
    <property type="molecule type" value="Genomic_DNA"/>
</dbReference>
<dbReference type="AlphaFoldDB" id="A0AAE2EFU6"/>
<feature type="transmembrane region" description="Helical" evidence="1">
    <location>
        <begin position="172"/>
        <end position="189"/>
    </location>
</feature>
<sequence>MSASNYYQTKPDGYVRFERHGKSMEGEFFSYESFGDDIDPKWGYIRPFNRVIRQQLIDNLQARHGIDLQTFTSQGDLITCDAFVTHKYLQAAHQIVIESFDFIDESELTTERELISNCRADLLRRQYIVGVQLKQPKGSLDNLNAEFLKWVTPSYEPLRYERKWFTKHREGLLRFAMLVVVTVLAYFHFS</sequence>
<keyword evidence="1" id="KW-1133">Transmembrane helix</keyword>
<keyword evidence="1" id="KW-0812">Transmembrane</keyword>
<evidence type="ECO:0000313" key="2">
    <source>
        <dbReference type="EMBL" id="KJM40667.1"/>
    </source>
</evidence>
<organism evidence="2 3">
    <name type="scientific">Enterobacter cloacae subsp. cloacae</name>
    <dbReference type="NCBI Taxonomy" id="336306"/>
    <lineage>
        <taxon>Bacteria</taxon>
        <taxon>Pseudomonadati</taxon>
        <taxon>Pseudomonadota</taxon>
        <taxon>Gammaproteobacteria</taxon>
        <taxon>Enterobacterales</taxon>
        <taxon>Enterobacteriaceae</taxon>
        <taxon>Enterobacter</taxon>
        <taxon>Enterobacter cloacae complex</taxon>
    </lineage>
</organism>
<protein>
    <submittedName>
        <fullName evidence="2">Uncharacterized protein</fullName>
    </submittedName>
</protein>
<accession>A0AAE2EFU6</accession>
<evidence type="ECO:0000313" key="3">
    <source>
        <dbReference type="Proteomes" id="UP000033344"/>
    </source>
</evidence>
<dbReference type="Proteomes" id="UP000033344">
    <property type="component" value="Unassembled WGS sequence"/>
</dbReference>
<comment type="caution">
    <text evidence="2">The sequence shown here is derived from an EMBL/GenBank/DDBJ whole genome shotgun (WGS) entry which is preliminary data.</text>
</comment>
<gene>
    <name evidence="2" type="ORF">SS44_05040</name>
</gene>
<dbReference type="RefSeq" id="WP_045293014.1">
    <property type="nucleotide sequence ID" value="NZ_JZYG01000005.1"/>
</dbReference>
<evidence type="ECO:0000256" key="1">
    <source>
        <dbReference type="SAM" id="Phobius"/>
    </source>
</evidence>